<reference evidence="10 11" key="2">
    <citation type="submission" date="2024-07" db="EMBL/GenBank/DDBJ databases">
        <authorList>
            <person name="Akdeniz Z."/>
        </authorList>
    </citation>
    <scope>NUCLEOTIDE SEQUENCE [LARGE SCALE GENOMIC DNA]</scope>
</reference>
<dbReference type="InterPro" id="IPR017900">
    <property type="entry name" value="4Fe4S_Fe_S_CS"/>
</dbReference>
<dbReference type="Pfam" id="PF02775">
    <property type="entry name" value="TPP_enzyme_C"/>
    <property type="match status" value="1"/>
</dbReference>
<keyword evidence="3" id="KW-0479">Metal-binding</keyword>
<evidence type="ECO:0000313" key="11">
    <source>
        <dbReference type="Proteomes" id="UP001642409"/>
    </source>
</evidence>
<evidence type="ECO:0000256" key="6">
    <source>
        <dbReference type="ARBA" id="ARBA00023004"/>
    </source>
</evidence>
<dbReference type="PANTHER" id="PTHR32154:SF0">
    <property type="entry name" value="PYRUVATE-FLAVODOXIN OXIDOREDUCTASE-RELATED"/>
    <property type="match status" value="1"/>
</dbReference>
<dbReference type="Proteomes" id="UP001642409">
    <property type="component" value="Unassembled WGS sequence"/>
</dbReference>
<evidence type="ECO:0000259" key="8">
    <source>
        <dbReference type="PROSITE" id="PS51379"/>
    </source>
</evidence>
<evidence type="ECO:0000256" key="7">
    <source>
        <dbReference type="ARBA" id="ARBA00023014"/>
    </source>
</evidence>
<evidence type="ECO:0000256" key="4">
    <source>
        <dbReference type="ARBA" id="ARBA00022982"/>
    </source>
</evidence>
<dbReference type="Gene3D" id="3.40.50.920">
    <property type="match status" value="1"/>
</dbReference>
<dbReference type="Gene3D" id="3.40.920.10">
    <property type="entry name" value="Pyruvate-ferredoxin oxidoreductase, PFOR, domain III"/>
    <property type="match status" value="1"/>
</dbReference>
<dbReference type="InterPro" id="IPR017896">
    <property type="entry name" value="4Fe4S_Fe-S-bd"/>
</dbReference>
<organism evidence="9">
    <name type="scientific">Hexamita inflata</name>
    <dbReference type="NCBI Taxonomy" id="28002"/>
    <lineage>
        <taxon>Eukaryota</taxon>
        <taxon>Metamonada</taxon>
        <taxon>Diplomonadida</taxon>
        <taxon>Hexamitidae</taxon>
        <taxon>Hexamitinae</taxon>
        <taxon>Hexamita</taxon>
    </lineage>
</organism>
<accession>A0AA86PYU6</accession>
<dbReference type="PROSITE" id="PS51379">
    <property type="entry name" value="4FE4S_FER_2"/>
    <property type="match status" value="2"/>
</dbReference>
<dbReference type="Pfam" id="PF01558">
    <property type="entry name" value="POR"/>
    <property type="match status" value="1"/>
</dbReference>
<dbReference type="AlphaFoldDB" id="A0AA86PYU6"/>
<dbReference type="GO" id="GO:0051539">
    <property type="term" value="F:4 iron, 4 sulfur cluster binding"/>
    <property type="evidence" value="ECO:0007669"/>
    <property type="project" value="UniProtKB-KW"/>
</dbReference>
<dbReference type="InterPro" id="IPR019752">
    <property type="entry name" value="Pyrv/ketoisovalerate_OxRed_cat"/>
</dbReference>
<evidence type="ECO:0000313" key="10">
    <source>
        <dbReference type="EMBL" id="CAL6062470.1"/>
    </source>
</evidence>
<dbReference type="InterPro" id="IPR029061">
    <property type="entry name" value="THDP-binding"/>
</dbReference>
<dbReference type="SUPFAM" id="SSF54862">
    <property type="entry name" value="4Fe-4S ferredoxins"/>
    <property type="match status" value="1"/>
</dbReference>
<dbReference type="PANTHER" id="PTHR32154">
    <property type="entry name" value="PYRUVATE-FLAVODOXIN OXIDOREDUCTASE-RELATED"/>
    <property type="match status" value="1"/>
</dbReference>
<dbReference type="Gene3D" id="3.30.70.20">
    <property type="match status" value="1"/>
</dbReference>
<evidence type="ECO:0000313" key="9">
    <source>
        <dbReference type="EMBL" id="CAI9947376.1"/>
    </source>
</evidence>
<dbReference type="GO" id="GO:0016903">
    <property type="term" value="F:oxidoreductase activity, acting on the aldehyde or oxo group of donors"/>
    <property type="evidence" value="ECO:0007669"/>
    <property type="project" value="InterPro"/>
</dbReference>
<dbReference type="Pfam" id="PF17147">
    <property type="entry name" value="PFOR_II"/>
    <property type="match status" value="1"/>
</dbReference>
<dbReference type="GO" id="GO:0046872">
    <property type="term" value="F:metal ion binding"/>
    <property type="evidence" value="ECO:0007669"/>
    <property type="project" value="UniProtKB-KW"/>
</dbReference>
<dbReference type="InterPro" id="IPR002880">
    <property type="entry name" value="Pyrv_Fd/Flavodoxin_OxRdtase_N"/>
</dbReference>
<keyword evidence="9" id="KW-0670">Pyruvate</keyword>
<dbReference type="Pfam" id="PF01855">
    <property type="entry name" value="POR_N"/>
    <property type="match status" value="1"/>
</dbReference>
<keyword evidence="4" id="KW-0249">Electron transport</keyword>
<dbReference type="InterPro" id="IPR002869">
    <property type="entry name" value="Pyrv_flavodox_OxRed_cen"/>
</dbReference>
<keyword evidence="7" id="KW-0411">Iron-sulfur</keyword>
<dbReference type="InterPro" id="IPR033412">
    <property type="entry name" value="PFOR_II"/>
</dbReference>
<evidence type="ECO:0000256" key="2">
    <source>
        <dbReference type="ARBA" id="ARBA00022485"/>
    </source>
</evidence>
<feature type="domain" description="4Fe-4S ferredoxin-type" evidence="8">
    <location>
        <begin position="784"/>
        <end position="813"/>
    </location>
</feature>
<protein>
    <submittedName>
        <fullName evidence="9">Pyruvate-flavodoxin oxidoreductase 1</fullName>
    </submittedName>
    <submittedName>
        <fullName evidence="10">Pyruvate-flavodoxin_oxidoreductase 1</fullName>
    </submittedName>
</protein>
<keyword evidence="1" id="KW-0813">Transport</keyword>
<dbReference type="InterPro" id="IPR050722">
    <property type="entry name" value="Pyruvate:ferred/Flavod_OxRd"/>
</dbReference>
<dbReference type="EMBL" id="CAXDID020000239">
    <property type="protein sequence ID" value="CAL6062470.1"/>
    <property type="molecule type" value="Genomic_DNA"/>
</dbReference>
<dbReference type="SUPFAM" id="SSF52922">
    <property type="entry name" value="TK C-terminal domain-like"/>
    <property type="match status" value="1"/>
</dbReference>
<dbReference type="CDD" id="cd07034">
    <property type="entry name" value="TPP_PYR_PFOR_IOR-alpha_like"/>
    <property type="match status" value="1"/>
</dbReference>
<dbReference type="Gene3D" id="3.40.50.970">
    <property type="match status" value="2"/>
</dbReference>
<keyword evidence="11" id="KW-1185">Reference proteome</keyword>
<dbReference type="SUPFAM" id="SSF52518">
    <property type="entry name" value="Thiamin diphosphate-binding fold (THDP-binding)"/>
    <property type="match status" value="3"/>
</dbReference>
<comment type="caution">
    <text evidence="9">The sequence shown here is derived from an EMBL/GenBank/DDBJ whole genome shotgun (WGS) entry which is preliminary data.</text>
</comment>
<dbReference type="FunFam" id="3.40.50.970:FF:000012">
    <property type="entry name" value="Pyruvate:ferredoxin (Flavodoxin) oxidoreductase"/>
    <property type="match status" value="1"/>
</dbReference>
<name>A0AA86PYU6_9EUKA</name>
<proteinExistence type="predicted"/>
<dbReference type="InterPro" id="IPR011766">
    <property type="entry name" value="TPP_enzyme_TPP-bd"/>
</dbReference>
<dbReference type="InterPro" id="IPR009014">
    <property type="entry name" value="Transketo_C/PFOR_II"/>
</dbReference>
<sequence>MSEEKCLCFDGNTAVAQACYKFINFSAIFPITPSSPMAELIEQYAAQGKKNLFGETLQVKQAQSELGAAGTCHGALVNGALSASFTCSQGLLLMISNLYHIAGERLPFVLHIANRSVGMAATSLNTDHSDLYSIEGANMCVIQSSNVQECYDMTVVAHASAIQNSCAFVHSFEGYRVSHQLESLQVMKDEDLMKFVDMQALMQWRNKSVMSTDRPYAQNIGLGGEVHMQLVEASKYDFDRVPASVQKYFDLMFEITGRRYNVYEYSGHPEAETVIVILGASGSTVQLVVDELVKLGQKVGVLRIRLFRPFDCKMFAEAIPKSAKVVVCLDRAPELVQAGGLIYREALVALMKEGRLNNQVKKVCGGRYSYLGFEIQPKDVLMIFQQFYGQPIESMPCEFVCGIIDDLRNKSLAPVTVEKVEEMTNKLLPAAVNQSMLYGIGSDGTIGASRNAVQILQNTASNIQVQCQFQFDGKKSGGLTVSHIRLYKGEDEAMKRKIQLAEFDVTNAQYIACHAEMYLQRYKNMFENLQENGIVVLNVDSHEDMATYAEKNIPAQMKKDIARKNARLYMINANKVAADVGIPGRTNNILILFYFKFGMQGLIDFTDAVTDMKQAAKKTYAKRGQAVIDSNIQAIDKSVSLIDTCLVKYDVQKWASIKLEHKLEKLSEFCPEYDTFATKILDPVVRRNFGVIGTKEMYRYANGYFPPGYSLYEKQRSANQVPHWNKDKCIQCSLCASACPHSVCRSFVIDAATEAGKKMPAELETLKYVGKTEIFNSKPEDTKFSIQISAEDCRGCGVCAQACPKSCLEMVDTAQELKHQKTYEWAHDNLYDTQGQSNINGMTCTLKELMLKNHYFEYAGSCPGCPESTMLKLLTQILGDSLSVQVGVGCSLVWSQFNLMRPNSLDRQGRGVCSSSSLFEDGSVFHWGSLLGRENQRRSILTFLNANVEKITWSEEVKAATKALIENFENRRECWKFVDALRQKLNLKIFKVGEKNDDIFCGSIEEEKLKMSKAEQDELLKLQRGDVQLNAQNFTNYIKFHNLILSKHSNWFYAGDGAMFDIDFNGVDHILAKGDDVNVLVFCNQVFANTGGQQSKNSFIGQVAKNIYNGVEVPDKQFGMMMIAAYAKNVYVAQVSLGYNRMQAINALREAEKFQGPSIVLAYCPCINHLITGGLTYVERQQKLAVECGIWPIFRWNGSQERGKRLIIDGTRKIKIDDFIQYEQRFMGLKSKDETRFNMLKTKLEENIDEVWARLEKMKDM</sequence>
<keyword evidence="6" id="KW-0408">Iron</keyword>
<dbReference type="FunFam" id="3.40.50.920:FF:000007">
    <property type="entry name" value="Pyruvate:ferredoxin (Flavodoxin) oxidoreductase"/>
    <property type="match status" value="1"/>
</dbReference>
<dbReference type="SUPFAM" id="SSF53323">
    <property type="entry name" value="Pyruvate-ferredoxin oxidoreductase, PFOR, domain III"/>
    <property type="match status" value="1"/>
</dbReference>
<evidence type="ECO:0000256" key="3">
    <source>
        <dbReference type="ARBA" id="ARBA00022723"/>
    </source>
</evidence>
<dbReference type="EMBL" id="CATOUU010000775">
    <property type="protein sequence ID" value="CAI9947376.1"/>
    <property type="molecule type" value="Genomic_DNA"/>
</dbReference>
<reference evidence="9" key="1">
    <citation type="submission" date="2023-06" db="EMBL/GenBank/DDBJ databases">
        <authorList>
            <person name="Kurt Z."/>
        </authorList>
    </citation>
    <scope>NUCLEOTIDE SEQUENCE</scope>
</reference>
<gene>
    <name evidence="9" type="ORF">HINF_LOCUS35021</name>
    <name evidence="10" type="ORF">HINF_LOCUS50204</name>
</gene>
<keyword evidence="5" id="KW-0560">Oxidoreductase</keyword>
<feature type="domain" description="4Fe-4S ferredoxin-type" evidence="8">
    <location>
        <begin position="720"/>
        <end position="750"/>
    </location>
</feature>
<dbReference type="Pfam" id="PF12838">
    <property type="entry name" value="Fer4_7"/>
    <property type="match status" value="1"/>
</dbReference>
<keyword evidence="2" id="KW-0004">4Fe-4S</keyword>
<dbReference type="PROSITE" id="PS00198">
    <property type="entry name" value="4FE4S_FER_1"/>
    <property type="match status" value="1"/>
</dbReference>
<evidence type="ECO:0000256" key="1">
    <source>
        <dbReference type="ARBA" id="ARBA00022448"/>
    </source>
</evidence>
<dbReference type="GO" id="GO:0030976">
    <property type="term" value="F:thiamine pyrophosphate binding"/>
    <property type="evidence" value="ECO:0007669"/>
    <property type="project" value="InterPro"/>
</dbReference>
<evidence type="ECO:0000256" key="5">
    <source>
        <dbReference type="ARBA" id="ARBA00023002"/>
    </source>
</evidence>
<dbReference type="GO" id="GO:0006979">
    <property type="term" value="P:response to oxidative stress"/>
    <property type="evidence" value="ECO:0007669"/>
    <property type="project" value="TreeGrafter"/>
</dbReference>